<dbReference type="InterPro" id="IPR037135">
    <property type="entry name" value="DUF1653-like_dom_sf"/>
</dbReference>
<dbReference type="Gene3D" id="2.30.30.320">
    <property type="entry name" value="DUF1653-like domain"/>
    <property type="match status" value="1"/>
</dbReference>
<organism evidence="2 3">
    <name type="scientific">Uliginosibacterium silvisoli</name>
    <dbReference type="NCBI Taxonomy" id="3114758"/>
    <lineage>
        <taxon>Bacteria</taxon>
        <taxon>Pseudomonadati</taxon>
        <taxon>Pseudomonadota</taxon>
        <taxon>Betaproteobacteria</taxon>
        <taxon>Rhodocyclales</taxon>
        <taxon>Zoogloeaceae</taxon>
        <taxon>Uliginosibacterium</taxon>
    </lineage>
</organism>
<sequence>MSTSDLTALPTLPPGRYRHYKGGEYEVIGVARHSESLEAVVMYRPLYNDSGWWVRPFAMFVEEIEIDGKRQRRFAPMA</sequence>
<comment type="caution">
    <text evidence="2">The sequence shown here is derived from an EMBL/GenBank/DDBJ whole genome shotgun (WGS) entry which is preliminary data.</text>
</comment>
<feature type="domain" description="DUF1653" evidence="1">
    <location>
        <begin position="15"/>
        <end position="75"/>
    </location>
</feature>
<name>A0ABU6K9J4_9RHOO</name>
<keyword evidence="3" id="KW-1185">Reference proteome</keyword>
<gene>
    <name evidence="2" type="ORF">VVD49_21290</name>
</gene>
<dbReference type="Pfam" id="PF07866">
    <property type="entry name" value="DUF1653"/>
    <property type="match status" value="1"/>
</dbReference>
<evidence type="ECO:0000313" key="3">
    <source>
        <dbReference type="Proteomes" id="UP001331561"/>
    </source>
</evidence>
<protein>
    <submittedName>
        <fullName evidence="2">DUF1653 domain-containing protein</fullName>
    </submittedName>
</protein>
<dbReference type="EMBL" id="JAYXHS010000005">
    <property type="protein sequence ID" value="MEC5388281.1"/>
    <property type="molecule type" value="Genomic_DNA"/>
</dbReference>
<proteinExistence type="predicted"/>
<evidence type="ECO:0000259" key="1">
    <source>
        <dbReference type="Pfam" id="PF07866"/>
    </source>
</evidence>
<dbReference type="Proteomes" id="UP001331561">
    <property type="component" value="Unassembled WGS sequence"/>
</dbReference>
<reference evidence="2 3" key="1">
    <citation type="submission" date="2024-01" db="EMBL/GenBank/DDBJ databases">
        <title>Uliginosibacterium soil sp. nov.</title>
        <authorList>
            <person name="Lv Y."/>
        </authorList>
    </citation>
    <scope>NUCLEOTIDE SEQUENCE [LARGE SCALE GENOMIC DNA]</scope>
    <source>
        <strain evidence="2 3">H3</strain>
    </source>
</reference>
<accession>A0ABU6K9J4</accession>
<dbReference type="RefSeq" id="WP_327601253.1">
    <property type="nucleotide sequence ID" value="NZ_JAYXHS010000005.1"/>
</dbReference>
<dbReference type="InterPro" id="IPR023387">
    <property type="entry name" value="DUF1653-like_dom"/>
</dbReference>
<evidence type="ECO:0000313" key="2">
    <source>
        <dbReference type="EMBL" id="MEC5388281.1"/>
    </source>
</evidence>